<dbReference type="PROSITE" id="PS51318">
    <property type="entry name" value="TAT"/>
    <property type="match status" value="1"/>
</dbReference>
<dbReference type="SUPFAM" id="SSF53850">
    <property type="entry name" value="Periplasmic binding protein-like II"/>
    <property type="match status" value="1"/>
</dbReference>
<dbReference type="InterPro" id="IPR006311">
    <property type="entry name" value="TAT_signal"/>
</dbReference>
<evidence type="ECO:0000256" key="1">
    <source>
        <dbReference type="SAM" id="SignalP"/>
    </source>
</evidence>
<dbReference type="Gene3D" id="3.40.190.10">
    <property type="entry name" value="Periplasmic binding protein-like II"/>
    <property type="match status" value="1"/>
</dbReference>
<dbReference type="EMBL" id="VXRG01000090">
    <property type="protein sequence ID" value="MXY93928.1"/>
    <property type="molecule type" value="Genomic_DNA"/>
</dbReference>
<name>A0A6B0YWZ6_9CHLR</name>
<dbReference type="InterPro" id="IPR006059">
    <property type="entry name" value="SBP"/>
</dbReference>
<dbReference type="AlphaFoldDB" id="A0A6B0YWZ6"/>
<dbReference type="InterPro" id="IPR050490">
    <property type="entry name" value="Bact_solute-bd_prot1"/>
</dbReference>
<dbReference type="Pfam" id="PF01547">
    <property type="entry name" value="SBP_bac_1"/>
    <property type="match status" value="1"/>
</dbReference>
<reference evidence="2" key="1">
    <citation type="submission" date="2019-09" db="EMBL/GenBank/DDBJ databases">
        <title>Characterisation of the sponge microbiome using genome-centric metagenomics.</title>
        <authorList>
            <person name="Engelberts J.P."/>
            <person name="Robbins S.J."/>
            <person name="De Goeij J.M."/>
            <person name="Aranda M."/>
            <person name="Bell S.C."/>
            <person name="Webster N.S."/>
        </authorList>
    </citation>
    <scope>NUCLEOTIDE SEQUENCE</scope>
    <source>
        <strain evidence="2">SB0664_bin_27</strain>
    </source>
</reference>
<feature type="chain" id="PRO_5025481646" evidence="1">
    <location>
        <begin position="26"/>
        <end position="445"/>
    </location>
</feature>
<dbReference type="CDD" id="cd13585">
    <property type="entry name" value="PBP2_TMBP_like"/>
    <property type="match status" value="1"/>
</dbReference>
<sequence length="445" mass="48694">MLHKRVSRRQFLAGSLAATGGLALSACVPAGAPAGGDSGDEMMASEEPVTVLFHTRLGTHADWHISRQPLFEEQNPGINLEIDELPGNEMYPKIYALSASGTVGDVVWTYLNNPPEHKAKGVLIPLDDIVAAKDFDLSNFWDSLLAALTLDGELHAIPNHGHYGTTAYYHNKTLIEESGGELPHPDWTTDDYVAIGKAVTDPPEVWGIRSFGTGQEHVPSYLRIFGGDAISEDGTMSLLDQEESIAGLRWLYDLQHTHEVDPCQCGDEAVNNFVAGKVGSFNTTTGLIGRYTNMKNEGDIEFEWDAVVGPVGPTGLRGSQVSAAAFGITGNSKNPSEAFQVLDFYSTKEDGIEHVFFGAGSPGGRKDVWESDELNSIHPIFRQHQQIYPEGPRNWHRPANARTSEFVDTMNNNLQAIWTQAVEFEEGVEQTHLLVQEVLDKDPLA</sequence>
<feature type="signal peptide" evidence="1">
    <location>
        <begin position="1"/>
        <end position="25"/>
    </location>
</feature>
<gene>
    <name evidence="2" type="ORF">F4Y42_10840</name>
</gene>
<proteinExistence type="predicted"/>
<keyword evidence="1" id="KW-0732">Signal</keyword>
<dbReference type="PANTHER" id="PTHR43649">
    <property type="entry name" value="ARABINOSE-BINDING PROTEIN-RELATED"/>
    <property type="match status" value="1"/>
</dbReference>
<protein>
    <submittedName>
        <fullName evidence="2">Extracellular solute-binding protein</fullName>
    </submittedName>
</protein>
<evidence type="ECO:0000313" key="2">
    <source>
        <dbReference type="EMBL" id="MXY93928.1"/>
    </source>
</evidence>
<dbReference type="PROSITE" id="PS51257">
    <property type="entry name" value="PROKAR_LIPOPROTEIN"/>
    <property type="match status" value="1"/>
</dbReference>
<accession>A0A6B0YWZ6</accession>
<dbReference type="PANTHER" id="PTHR43649:SF12">
    <property type="entry name" value="DIACETYLCHITOBIOSE BINDING PROTEIN DASA"/>
    <property type="match status" value="1"/>
</dbReference>
<organism evidence="2">
    <name type="scientific">Caldilineaceae bacterium SB0664_bin_27</name>
    <dbReference type="NCBI Taxonomy" id="2605260"/>
    <lineage>
        <taxon>Bacteria</taxon>
        <taxon>Bacillati</taxon>
        <taxon>Chloroflexota</taxon>
        <taxon>Caldilineae</taxon>
        <taxon>Caldilineales</taxon>
        <taxon>Caldilineaceae</taxon>
    </lineage>
</organism>
<comment type="caution">
    <text evidence="2">The sequence shown here is derived from an EMBL/GenBank/DDBJ whole genome shotgun (WGS) entry which is preliminary data.</text>
</comment>